<reference evidence="16 17" key="1">
    <citation type="journal article" date="2019" name="Nat. Ecol. Evol.">
        <title>Megaphylogeny resolves global patterns of mushroom evolution.</title>
        <authorList>
            <person name="Varga T."/>
            <person name="Krizsan K."/>
            <person name="Foldi C."/>
            <person name="Dima B."/>
            <person name="Sanchez-Garcia M."/>
            <person name="Sanchez-Ramirez S."/>
            <person name="Szollosi G.J."/>
            <person name="Szarkandi J.G."/>
            <person name="Papp V."/>
            <person name="Albert L."/>
            <person name="Andreopoulos W."/>
            <person name="Angelini C."/>
            <person name="Antonin V."/>
            <person name="Barry K.W."/>
            <person name="Bougher N.L."/>
            <person name="Buchanan P."/>
            <person name="Buyck B."/>
            <person name="Bense V."/>
            <person name="Catcheside P."/>
            <person name="Chovatia M."/>
            <person name="Cooper J."/>
            <person name="Damon W."/>
            <person name="Desjardin D."/>
            <person name="Finy P."/>
            <person name="Geml J."/>
            <person name="Haridas S."/>
            <person name="Hughes K."/>
            <person name="Justo A."/>
            <person name="Karasinski D."/>
            <person name="Kautmanova I."/>
            <person name="Kiss B."/>
            <person name="Kocsube S."/>
            <person name="Kotiranta H."/>
            <person name="LaButti K.M."/>
            <person name="Lechner B.E."/>
            <person name="Liimatainen K."/>
            <person name="Lipzen A."/>
            <person name="Lukacs Z."/>
            <person name="Mihaltcheva S."/>
            <person name="Morgado L.N."/>
            <person name="Niskanen T."/>
            <person name="Noordeloos M.E."/>
            <person name="Ohm R.A."/>
            <person name="Ortiz-Santana B."/>
            <person name="Ovrebo C."/>
            <person name="Racz N."/>
            <person name="Riley R."/>
            <person name="Savchenko A."/>
            <person name="Shiryaev A."/>
            <person name="Soop K."/>
            <person name="Spirin V."/>
            <person name="Szebenyi C."/>
            <person name="Tomsovsky M."/>
            <person name="Tulloss R.E."/>
            <person name="Uehling J."/>
            <person name="Grigoriev I.V."/>
            <person name="Vagvolgyi C."/>
            <person name="Papp T."/>
            <person name="Martin F.M."/>
            <person name="Miettinen O."/>
            <person name="Hibbett D.S."/>
            <person name="Nagy L.G."/>
        </authorList>
    </citation>
    <scope>NUCLEOTIDE SEQUENCE [LARGE SCALE GENOMIC DNA]</scope>
    <source>
        <strain evidence="16 17">HHB13444</strain>
    </source>
</reference>
<dbReference type="SUPFAM" id="SSF55874">
    <property type="entry name" value="ATPase domain of HSP90 chaperone/DNA topoisomerase II/histidine kinase"/>
    <property type="match status" value="1"/>
</dbReference>
<dbReference type="SUPFAM" id="SSF52172">
    <property type="entry name" value="CheY-like"/>
    <property type="match status" value="1"/>
</dbReference>
<evidence type="ECO:0000256" key="7">
    <source>
        <dbReference type="ARBA" id="ARBA00022840"/>
    </source>
</evidence>
<feature type="compositionally biased region" description="Polar residues" evidence="12">
    <location>
        <begin position="31"/>
        <end position="42"/>
    </location>
</feature>
<evidence type="ECO:0000259" key="14">
    <source>
        <dbReference type="PROSITE" id="PS50109"/>
    </source>
</evidence>
<keyword evidence="8" id="KW-0157">Chromophore</keyword>
<dbReference type="PROSITE" id="PS50110">
    <property type="entry name" value="RESPONSE_REGULATORY"/>
    <property type="match status" value="1"/>
</dbReference>
<feature type="compositionally biased region" description="Low complexity" evidence="12">
    <location>
        <begin position="197"/>
        <end position="230"/>
    </location>
</feature>
<dbReference type="InterPro" id="IPR003661">
    <property type="entry name" value="HisK_dim/P_dom"/>
</dbReference>
<dbReference type="PROSITE" id="PS50109">
    <property type="entry name" value="HIS_KIN"/>
    <property type="match status" value="1"/>
</dbReference>
<dbReference type="EMBL" id="ML211572">
    <property type="protein sequence ID" value="TFK81689.1"/>
    <property type="molecule type" value="Genomic_DNA"/>
</dbReference>
<dbReference type="Gene3D" id="3.30.450.270">
    <property type="match status" value="1"/>
</dbReference>
<dbReference type="SMART" id="SM00388">
    <property type="entry name" value="HisKA"/>
    <property type="match status" value="1"/>
</dbReference>
<dbReference type="InterPro" id="IPR013515">
    <property type="entry name" value="Phytochrome_cen-reg"/>
</dbReference>
<dbReference type="Gene3D" id="3.30.450.20">
    <property type="entry name" value="PAS domain"/>
    <property type="match status" value="1"/>
</dbReference>
<dbReference type="PANTHER" id="PTHR43065">
    <property type="entry name" value="SENSOR HISTIDINE KINASE"/>
    <property type="match status" value="1"/>
</dbReference>
<feature type="compositionally biased region" description="Low complexity" evidence="12">
    <location>
        <begin position="149"/>
        <end position="179"/>
    </location>
</feature>
<keyword evidence="3" id="KW-0716">Sensory transduction</keyword>
<dbReference type="GO" id="GO:0005524">
    <property type="term" value="F:ATP binding"/>
    <property type="evidence" value="ECO:0007669"/>
    <property type="project" value="UniProtKB-KW"/>
</dbReference>
<evidence type="ECO:0008006" key="18">
    <source>
        <dbReference type="Google" id="ProtNLM"/>
    </source>
</evidence>
<dbReference type="Pfam" id="PF02518">
    <property type="entry name" value="HATPase_c"/>
    <property type="match status" value="1"/>
</dbReference>
<feature type="modified residue" description="4-aspartylphosphate" evidence="11">
    <location>
        <position position="1380"/>
    </location>
</feature>
<keyword evidence="17" id="KW-1185">Reference proteome</keyword>
<dbReference type="GO" id="GO:0000155">
    <property type="term" value="F:phosphorelay sensor kinase activity"/>
    <property type="evidence" value="ECO:0007669"/>
    <property type="project" value="InterPro"/>
</dbReference>
<dbReference type="PANTHER" id="PTHR43065:SF10">
    <property type="entry name" value="PEROXIDE STRESS-ACTIVATED HISTIDINE KINASE MAK3"/>
    <property type="match status" value="1"/>
</dbReference>
<dbReference type="InterPro" id="IPR029016">
    <property type="entry name" value="GAF-like_dom_sf"/>
</dbReference>
<evidence type="ECO:0000313" key="17">
    <source>
        <dbReference type="Proteomes" id="UP000308197"/>
    </source>
</evidence>
<sequence length="1490" mass="161944">MFTHPPRAQLPDGLTSDRPQPNFRDFPAHTNPFSPRTFSTALPITGSGSGSGPDIIFTSGPVGESVRVTSGSESAGSDDVYNPRHPPHLSDVAASAFADVTTASSLIPGAYDDQSPPDPTPARPSGGLHALSNFSQSGIVHLPPVQELGELSGLSSSGAASSGRRFSPAGQSPSGGSSADQHRRGTPGFGFRSQGLSAEASRSPSDDPSSSAVSQSHSGSGSTGSSRSGPHMPVRYEHVEDENGHHLIVGREGKLTRCEDEPIRTPGAVQGFGVLIAVEEDLETGNLVVRQVSENSTELLGLSPSYLFGLECLSQTFPDNQADVLFDNIQYLSDTSLTSDEQAENLHVFMLSGFGESGSALSEYHNISKDLQGPRTWTCWCAAHRPQMTAPANVAKDGGNGLDSAYQNIIILEFELERDTFNPLYPPPSLVSEDGSGRRSGVSSPSTEASSSVSASNSSGRTLFSHSSGSADSTSVVTPDDSTPSLAGVTSDAESSFGPSIATALSSASQAHSTPGEDDWLPSAEDVLESTTSRSKPLLALERLRRTRRPGDMDTATPDSQGGNGKARGFRRRRGTGAVGMMDVFAVMAQIDEQLGAAPDLDSFLKVTAGVMKDLTQFHRVLVYQFDELWNGQVVSELVDWGQTHDLFRGLHFPATDIPAQARDLYALNKVRLLYDRGQPTARLVVRSKEDLDKPLDMTHCYLRAMSPIHLKYLGNMGVRASMSVSIIAFGTLWGLVACHSYGPHGMRVSFPVRQMLRLLSQSISRNIERLSYAQRLHTRKLINTMPTDQHPSGYIVSNADDLLGLFDADYGVLVIGEGAKILGPNQHGQEILIVAEYLRLKQFNNLQVSQAVTVDYPDLKLNTGLEVIAGLLYVPLSTGGRDFIAFLRKGQPRQVNWAGRPYKTGEQPNILEPRASFKLWSETVAGRSRAWTDEHLETAGVLALVYGKFIEVWRQKESALHATKLTNILLSNASHEVRTPLNHIINYLELAMNGPLDLETRENLSRSHAASKSLLFTINDLLDLTRLESGNETSFNEPFDLHQSIEEATQLYRNEARRRGLVFDLDLTTCPRRVVGDARKIRTLVANLTANALKYTTEGSIFVSCRHFEEPMGLRDTGDIAVEVIVADTGCGIPTEKLESIFREFEQVESAPQRTHSPGLGLGLAVVARIVEQLGGQLRVDSDIGQGSRFSFLLPLATETSSAFSGSGETRLTIDSSGSSSRSSLQRSVHSSLSQPNSRGSQIDNLVEALSSSHIEAGPAPSSRNIERGSPGPNRHASSTGRVDISGSAHPLKPVKVDEFDFDKPIVRKKKSKSKVSPPKHHADAPKLRILIVEDNDINRMILAKRLSLDGHVVVNTSNGQEGLEVLEEDRNFDCVLMDIQMPLLNGYEATERIRSFEQGLELLDRASHRLNGRIPIFAVSASLFEIQRDELHKLGMDGWILKPIDFKRLRAILRGVIDLRQREKDVYYPGCNWEIGGWLSLPDSKTGS</sequence>
<dbReference type="Gene3D" id="3.30.565.10">
    <property type="entry name" value="Histidine kinase-like ATPase, C-terminal domain"/>
    <property type="match status" value="1"/>
</dbReference>
<dbReference type="CDD" id="cd00082">
    <property type="entry name" value="HisKA"/>
    <property type="match status" value="1"/>
</dbReference>
<feature type="region of interest" description="Disordered" evidence="12">
    <location>
        <begin position="1256"/>
        <end position="1291"/>
    </location>
</feature>
<organism evidence="16 17">
    <name type="scientific">Polyporus arcularius HHB13444</name>
    <dbReference type="NCBI Taxonomy" id="1314778"/>
    <lineage>
        <taxon>Eukaryota</taxon>
        <taxon>Fungi</taxon>
        <taxon>Dikarya</taxon>
        <taxon>Basidiomycota</taxon>
        <taxon>Agaricomycotina</taxon>
        <taxon>Agaricomycetes</taxon>
        <taxon>Polyporales</taxon>
        <taxon>Polyporaceae</taxon>
        <taxon>Polyporus</taxon>
    </lineage>
</organism>
<dbReference type="SMART" id="SM00448">
    <property type="entry name" value="REC"/>
    <property type="match status" value="1"/>
</dbReference>
<dbReference type="SUPFAM" id="SSF55781">
    <property type="entry name" value="GAF domain-like"/>
    <property type="match status" value="2"/>
</dbReference>
<dbReference type="Pfam" id="PF00512">
    <property type="entry name" value="HisKA"/>
    <property type="match status" value="1"/>
</dbReference>
<evidence type="ECO:0000256" key="1">
    <source>
        <dbReference type="ARBA" id="ARBA00022543"/>
    </source>
</evidence>
<evidence type="ECO:0000313" key="16">
    <source>
        <dbReference type="EMBL" id="TFK81689.1"/>
    </source>
</evidence>
<feature type="region of interest" description="Disordered" evidence="12">
    <location>
        <begin position="1"/>
        <end position="95"/>
    </location>
</feature>
<feature type="region of interest" description="Disordered" evidence="12">
    <location>
        <begin position="149"/>
        <end position="233"/>
    </location>
</feature>
<dbReference type="InterPro" id="IPR016132">
    <property type="entry name" value="Phyto_chromo_attachment"/>
</dbReference>
<accession>A0A5C3NY38</accession>
<dbReference type="InParanoid" id="A0A5C3NY38"/>
<keyword evidence="1" id="KW-0600">Photoreceptor protein</keyword>
<dbReference type="STRING" id="1314778.A0A5C3NY38"/>
<protein>
    <recommendedName>
        <fullName evidence="18">Histidine kinase</fullName>
    </recommendedName>
</protein>
<evidence type="ECO:0000256" key="6">
    <source>
        <dbReference type="ARBA" id="ARBA00022777"/>
    </source>
</evidence>
<dbReference type="GO" id="GO:0009584">
    <property type="term" value="P:detection of visible light"/>
    <property type="evidence" value="ECO:0007669"/>
    <property type="project" value="InterPro"/>
</dbReference>
<dbReference type="GO" id="GO:0006355">
    <property type="term" value="P:regulation of DNA-templated transcription"/>
    <property type="evidence" value="ECO:0007669"/>
    <property type="project" value="InterPro"/>
</dbReference>
<evidence type="ECO:0000259" key="15">
    <source>
        <dbReference type="PROSITE" id="PS50110"/>
    </source>
</evidence>
<evidence type="ECO:0000256" key="10">
    <source>
        <dbReference type="ARBA" id="ARBA00023170"/>
    </source>
</evidence>
<dbReference type="GO" id="GO:0009881">
    <property type="term" value="F:photoreceptor activity"/>
    <property type="evidence" value="ECO:0007669"/>
    <property type="project" value="UniProtKB-KW"/>
</dbReference>
<dbReference type="InterPro" id="IPR003018">
    <property type="entry name" value="GAF"/>
</dbReference>
<dbReference type="InterPro" id="IPR011006">
    <property type="entry name" value="CheY-like_superfamily"/>
</dbReference>
<dbReference type="Pfam" id="PF08446">
    <property type="entry name" value="PAS_2"/>
    <property type="match status" value="1"/>
</dbReference>
<keyword evidence="5" id="KW-0547">Nucleotide-binding</keyword>
<dbReference type="Proteomes" id="UP000308197">
    <property type="component" value="Unassembled WGS sequence"/>
</dbReference>
<dbReference type="InterPro" id="IPR036890">
    <property type="entry name" value="HATPase_C_sf"/>
</dbReference>
<feature type="compositionally biased region" description="Polar residues" evidence="12">
    <location>
        <begin position="1203"/>
        <end position="1216"/>
    </location>
</feature>
<evidence type="ECO:0000256" key="3">
    <source>
        <dbReference type="ARBA" id="ARBA00022606"/>
    </source>
</evidence>
<keyword evidence="9" id="KW-0902">Two-component regulatory system</keyword>
<evidence type="ECO:0000256" key="2">
    <source>
        <dbReference type="ARBA" id="ARBA00022553"/>
    </source>
</evidence>
<evidence type="ECO:0000256" key="8">
    <source>
        <dbReference type="ARBA" id="ARBA00022991"/>
    </source>
</evidence>
<keyword evidence="7" id="KW-0067">ATP-binding</keyword>
<dbReference type="PRINTS" id="PR00344">
    <property type="entry name" value="BCTRLSENSOR"/>
</dbReference>
<feature type="domain" description="Histidine kinase" evidence="14">
    <location>
        <begin position="973"/>
        <end position="1199"/>
    </location>
</feature>
<dbReference type="CDD" id="cd17546">
    <property type="entry name" value="REC_hyHK_CKI1_RcsC-like"/>
    <property type="match status" value="1"/>
</dbReference>
<dbReference type="Gene3D" id="3.40.50.2300">
    <property type="match status" value="1"/>
</dbReference>
<evidence type="ECO:0000256" key="5">
    <source>
        <dbReference type="ARBA" id="ARBA00022741"/>
    </source>
</evidence>
<dbReference type="Pfam" id="PF00072">
    <property type="entry name" value="Response_reg"/>
    <property type="match status" value="1"/>
</dbReference>
<feature type="compositionally biased region" description="Polar residues" evidence="12">
    <location>
        <begin position="492"/>
        <end position="513"/>
    </location>
</feature>
<evidence type="ECO:0000256" key="11">
    <source>
        <dbReference type="PROSITE-ProRule" id="PRU00169"/>
    </source>
</evidence>
<dbReference type="InterPro" id="IPR001789">
    <property type="entry name" value="Sig_transdc_resp-reg_receiver"/>
</dbReference>
<dbReference type="SMART" id="SM00065">
    <property type="entry name" value="GAF"/>
    <property type="match status" value="1"/>
</dbReference>
<feature type="compositionally biased region" description="Polar residues" evidence="12">
    <location>
        <begin position="461"/>
        <end position="485"/>
    </location>
</feature>
<feature type="region of interest" description="Disordered" evidence="12">
    <location>
        <begin position="425"/>
        <end position="571"/>
    </location>
</feature>
<dbReference type="Gene3D" id="1.10.287.130">
    <property type="match status" value="1"/>
</dbReference>
<dbReference type="Gene3D" id="3.30.450.40">
    <property type="match status" value="1"/>
</dbReference>
<evidence type="ECO:0000256" key="12">
    <source>
        <dbReference type="SAM" id="MobiDB-lite"/>
    </source>
</evidence>
<dbReference type="InterPro" id="IPR013654">
    <property type="entry name" value="PAS_2"/>
</dbReference>
<dbReference type="Pfam" id="PF01590">
    <property type="entry name" value="GAF"/>
    <property type="match status" value="1"/>
</dbReference>
<dbReference type="InterPro" id="IPR043150">
    <property type="entry name" value="Phytochrome_PHY_sf"/>
</dbReference>
<gene>
    <name evidence="16" type="ORF">K466DRAFT_501715</name>
</gene>
<dbReference type="SUPFAM" id="SSF47384">
    <property type="entry name" value="Homodimeric domain of signal transducing histidine kinase"/>
    <property type="match status" value="1"/>
</dbReference>
<dbReference type="PROSITE" id="PS50046">
    <property type="entry name" value="PHYTOCHROME_2"/>
    <property type="match status" value="1"/>
</dbReference>
<dbReference type="InterPro" id="IPR036097">
    <property type="entry name" value="HisK_dim/P_sf"/>
</dbReference>
<dbReference type="InterPro" id="IPR003594">
    <property type="entry name" value="HATPase_dom"/>
</dbReference>
<dbReference type="InterPro" id="IPR004358">
    <property type="entry name" value="Sig_transdc_His_kin-like_C"/>
</dbReference>
<dbReference type="SUPFAM" id="SSF55785">
    <property type="entry name" value="PYP-like sensor domain (PAS domain)"/>
    <property type="match status" value="1"/>
</dbReference>
<feature type="region of interest" description="Disordered" evidence="12">
    <location>
        <begin position="1203"/>
        <end position="1242"/>
    </location>
</feature>
<feature type="domain" description="Response regulatory" evidence="15">
    <location>
        <begin position="1330"/>
        <end position="1459"/>
    </location>
</feature>
<feature type="domain" description="Phytochrome chromophore attachment site" evidence="13">
    <location>
        <begin position="600"/>
        <end position="762"/>
    </location>
</feature>
<dbReference type="Pfam" id="PF00360">
    <property type="entry name" value="PHY"/>
    <property type="match status" value="1"/>
</dbReference>
<proteinExistence type="predicted"/>
<feature type="compositionally biased region" description="Low complexity" evidence="12">
    <location>
        <begin position="431"/>
        <end position="460"/>
    </location>
</feature>
<dbReference type="InterPro" id="IPR035965">
    <property type="entry name" value="PAS-like_dom_sf"/>
</dbReference>
<name>A0A5C3NY38_9APHY</name>
<evidence type="ECO:0000256" key="9">
    <source>
        <dbReference type="ARBA" id="ARBA00023012"/>
    </source>
</evidence>
<feature type="region of interest" description="Disordered" evidence="12">
    <location>
        <begin position="107"/>
        <end position="131"/>
    </location>
</feature>
<dbReference type="InterPro" id="IPR005467">
    <property type="entry name" value="His_kinase_dom"/>
</dbReference>
<keyword evidence="10" id="KW-0675">Receptor</keyword>
<feature type="compositionally biased region" description="Low complexity" evidence="12">
    <location>
        <begin position="1217"/>
        <end position="1236"/>
    </location>
</feature>
<keyword evidence="4" id="KW-0808">Transferase</keyword>
<keyword evidence="6" id="KW-0418">Kinase</keyword>
<evidence type="ECO:0000256" key="4">
    <source>
        <dbReference type="ARBA" id="ARBA00022679"/>
    </source>
</evidence>
<dbReference type="SMART" id="SM00387">
    <property type="entry name" value="HATPase_c"/>
    <property type="match status" value="1"/>
</dbReference>
<evidence type="ECO:0000259" key="13">
    <source>
        <dbReference type="PROSITE" id="PS50046"/>
    </source>
</evidence>
<keyword evidence="2 11" id="KW-0597">Phosphoprotein</keyword>